<name>A0ABT1IBJ7_9PSEU</name>
<dbReference type="Gene3D" id="1.25.40.10">
    <property type="entry name" value="Tetratricopeptide repeat domain"/>
    <property type="match status" value="2"/>
</dbReference>
<dbReference type="SUPFAM" id="SSF52540">
    <property type="entry name" value="P-loop containing nucleoside triphosphate hydrolases"/>
    <property type="match status" value="1"/>
</dbReference>
<reference evidence="1 2" key="1">
    <citation type="submission" date="2022-06" db="EMBL/GenBank/DDBJ databases">
        <title>Genomic Encyclopedia of Archaeal and Bacterial Type Strains, Phase II (KMG-II): from individual species to whole genera.</title>
        <authorList>
            <person name="Goeker M."/>
        </authorList>
    </citation>
    <scope>NUCLEOTIDE SEQUENCE [LARGE SCALE GENOMIC DNA]</scope>
    <source>
        <strain evidence="1 2">DSM 44255</strain>
    </source>
</reference>
<dbReference type="Pfam" id="PF13374">
    <property type="entry name" value="TPR_10"/>
    <property type="match status" value="4"/>
</dbReference>
<dbReference type="Proteomes" id="UP001205185">
    <property type="component" value="Unassembled WGS sequence"/>
</dbReference>
<keyword evidence="2" id="KW-1185">Reference proteome</keyword>
<gene>
    <name evidence="1" type="ORF">LV75_002430</name>
</gene>
<dbReference type="SUPFAM" id="SSF48452">
    <property type="entry name" value="TPR-like"/>
    <property type="match status" value="2"/>
</dbReference>
<comment type="caution">
    <text evidence="1">The sequence shown here is derived from an EMBL/GenBank/DDBJ whole genome shotgun (WGS) entry which is preliminary data.</text>
</comment>
<evidence type="ECO:0000313" key="2">
    <source>
        <dbReference type="Proteomes" id="UP001205185"/>
    </source>
</evidence>
<organism evidence="1 2">
    <name type="scientific">Actinokineospora diospyrosa</name>
    <dbReference type="NCBI Taxonomy" id="103728"/>
    <lineage>
        <taxon>Bacteria</taxon>
        <taxon>Bacillati</taxon>
        <taxon>Actinomycetota</taxon>
        <taxon>Actinomycetes</taxon>
        <taxon>Pseudonocardiales</taxon>
        <taxon>Pseudonocardiaceae</taxon>
        <taxon>Actinokineospora</taxon>
    </lineage>
</organism>
<dbReference type="InterPro" id="IPR027417">
    <property type="entry name" value="P-loop_NTPase"/>
</dbReference>
<dbReference type="InterPro" id="IPR053137">
    <property type="entry name" value="NLR-like"/>
</dbReference>
<evidence type="ECO:0000313" key="1">
    <source>
        <dbReference type="EMBL" id="MCP2269929.1"/>
    </source>
</evidence>
<accession>A0ABT1IBJ7</accession>
<dbReference type="Gene3D" id="3.40.50.300">
    <property type="entry name" value="P-loop containing nucleotide triphosphate hydrolases"/>
    <property type="match status" value="1"/>
</dbReference>
<dbReference type="PANTHER" id="PTHR46082:SF6">
    <property type="entry name" value="AAA+ ATPASE DOMAIN-CONTAINING PROTEIN-RELATED"/>
    <property type="match status" value="1"/>
</dbReference>
<dbReference type="InterPro" id="IPR011990">
    <property type="entry name" value="TPR-like_helical_dom_sf"/>
</dbReference>
<dbReference type="EMBL" id="JAMTCO010000006">
    <property type="protein sequence ID" value="MCP2269929.1"/>
    <property type="molecule type" value="Genomic_DNA"/>
</dbReference>
<sequence length="722" mass="77598">MSEFGDVRTQAGDISGTAVQAASVRDVYFAAAPRRPSLPHRSRAVPEVVNGFQRRSVPDLDGLTAGGVVLSGLGGVGKTQTAADYVERVWRAGEVELVGWVTAAERTAVVAGLTELGQVVTGEPVPDETRFLDWCASTTTRWLLVFDDVDDPAELTGLWPHTGTSGRLVVTTRRNEPWLQTARRRLVPLDEFSAAESVAYLREVLGDAEGLADLSSLLGHLPLALGQASAYIKMIPGMTCDAYIRKWRDERTALARMFPEDWADTVATTWSISIEAADRLAPAGLARPMLELLSLLDPNGIPLPVLTSPPICDHLSTDTAARALGCLQRLNLIATDDSNVVRVHALVQHATRDQLPDDRQALLAAVAADALLESWPTIERDTRFAAMLRANTATLATHAGPHLWRSDGHLVLFRAGRSLGEAGQLDAATAYHEVLRASAARHLGSQHPSTLAARHNSARWQGAAGHSAEAARAFADLLVDCLRVLGPDNPDTLTTRGNLAYWQGMAGDAAKAANSFAELLADHLRVLGPDHNHTLATRSSLATWRGEAGDPAGAAQAFAEVLADRLRVFEPDHHNTLTTRGNLARWQGEAGDAATAVRAYSELLVDCLRVLGPEHPDTLMTRGSLARWRGEAGDPHGAVQASTELLADLLRVLGPDHPYTLTTRSNLAHFRGKAGDPAAAVAAHEELLADRVRVQGSDHPATRSTRLNLARWRELAETGDLG</sequence>
<protein>
    <submittedName>
        <fullName evidence="1">Tetratricopeptide repeat-containing protein</fullName>
    </submittedName>
</protein>
<dbReference type="RefSeq" id="WP_253886915.1">
    <property type="nucleotide sequence ID" value="NZ_BAAAVB010000013.1"/>
</dbReference>
<dbReference type="PANTHER" id="PTHR46082">
    <property type="entry name" value="ATP/GTP-BINDING PROTEIN-RELATED"/>
    <property type="match status" value="1"/>
</dbReference>
<proteinExistence type="predicted"/>